<dbReference type="GO" id="GO:0016779">
    <property type="term" value="F:nucleotidyltransferase activity"/>
    <property type="evidence" value="ECO:0007669"/>
    <property type="project" value="UniProtKB-KW"/>
</dbReference>
<evidence type="ECO:0000313" key="2">
    <source>
        <dbReference type="EMBL" id="PRZ48508.1"/>
    </source>
</evidence>
<evidence type="ECO:0000313" key="3">
    <source>
        <dbReference type="Proteomes" id="UP000237718"/>
    </source>
</evidence>
<reference evidence="2 3" key="1">
    <citation type="submission" date="2018-03" db="EMBL/GenBank/DDBJ databases">
        <title>Genomic Encyclopedia of Archaeal and Bacterial Type Strains, Phase II (KMG-II): from individual species to whole genera.</title>
        <authorList>
            <person name="Goeker M."/>
        </authorList>
    </citation>
    <scope>NUCLEOTIDE SEQUENCE [LARGE SCALE GENOMIC DNA]</scope>
    <source>
        <strain evidence="2 3">DSM 25328</strain>
    </source>
</reference>
<organism evidence="2 3">
    <name type="scientific">Tritonibacter scottomollicae</name>
    <name type="common">Epibacterium scottomollicae</name>
    <dbReference type="NCBI Taxonomy" id="483013"/>
    <lineage>
        <taxon>Bacteria</taxon>
        <taxon>Pseudomonadati</taxon>
        <taxon>Pseudomonadota</taxon>
        <taxon>Alphaproteobacteria</taxon>
        <taxon>Rhodobacterales</taxon>
        <taxon>Paracoccaceae</taxon>
        <taxon>Tritonibacter</taxon>
    </lineage>
</organism>
<proteinExistence type="predicted"/>
<name>A0A2T1AJL7_TRISK</name>
<sequence>MKFGPVPVGQAEGCLLAHSLQGAGRRIAKGTTLTPEDLQELQQAGLTEVIVARLDPGDLHEDDAALRLAQAMAPDAAALGLRISGAGAGRVNLYALAPGVTRVAAAQVGAINSVDPMISVATVPDYHRVDAGGMIATIKIISYAVPKAKLLVALAQAAGAIRVVLPHYGSATLVETRVTEDMPSDKGRAAMAGRLDRMGLSLSPRVVVPHCAPEIATALRAAPGEVLFVLTGSATSDPADVAPEAVRLAGGTVTRFGMPVDPGNLLFLGQLGKKPVIGLPGCARSPALNGADWVLERVVCGIDVTSADIAAMGVGGLLKEIPTRPRPRRDGE</sequence>
<dbReference type="OrthoDB" id="9779263at2"/>
<dbReference type="CDD" id="cd03522">
    <property type="entry name" value="MoeA_like"/>
    <property type="match status" value="1"/>
</dbReference>
<gene>
    <name evidence="2" type="ORF">CLV89_104336</name>
</gene>
<dbReference type="Proteomes" id="UP000237718">
    <property type="component" value="Unassembled WGS sequence"/>
</dbReference>
<accession>A0A2T1AJL7</accession>
<dbReference type="EMBL" id="PVUF01000004">
    <property type="protein sequence ID" value="PRZ48508.1"/>
    <property type="molecule type" value="Genomic_DNA"/>
</dbReference>
<feature type="domain" description="MoaB/Mog" evidence="1">
    <location>
        <begin position="178"/>
        <end position="285"/>
    </location>
</feature>
<dbReference type="RefSeq" id="WP_106163434.1">
    <property type="nucleotide sequence ID" value="NZ_PVUF01000004.1"/>
</dbReference>
<dbReference type="Pfam" id="PF00994">
    <property type="entry name" value="MoCF_biosynth"/>
    <property type="match status" value="1"/>
</dbReference>
<comment type="caution">
    <text evidence="2">The sequence shown here is derived from an EMBL/GenBank/DDBJ whole genome shotgun (WGS) entry which is preliminary data.</text>
</comment>
<dbReference type="SUPFAM" id="SSF53218">
    <property type="entry name" value="Molybdenum cofactor biosynthesis proteins"/>
    <property type="match status" value="1"/>
</dbReference>
<keyword evidence="2" id="KW-0808">Transferase</keyword>
<dbReference type="UniPathway" id="UPA00344"/>
<protein>
    <submittedName>
        <fullName evidence="2">Molybdenum cofactor cytidylyltransferase</fullName>
    </submittedName>
</protein>
<dbReference type="AlphaFoldDB" id="A0A2T1AJL7"/>
<evidence type="ECO:0000259" key="1">
    <source>
        <dbReference type="Pfam" id="PF00994"/>
    </source>
</evidence>
<dbReference type="Gene3D" id="3.40.980.10">
    <property type="entry name" value="MoaB/Mog-like domain"/>
    <property type="match status" value="1"/>
</dbReference>
<dbReference type="InterPro" id="IPR001453">
    <property type="entry name" value="MoaB/Mog_dom"/>
</dbReference>
<keyword evidence="2" id="KW-0548">Nucleotidyltransferase</keyword>
<dbReference type="InterPro" id="IPR036425">
    <property type="entry name" value="MoaB/Mog-like_dom_sf"/>
</dbReference>